<accession>A0AAN6MR37</accession>
<keyword evidence="4" id="KW-1185">Reference proteome</keyword>
<feature type="transmembrane region" description="Helical" evidence="2">
    <location>
        <begin position="237"/>
        <end position="258"/>
    </location>
</feature>
<reference evidence="3" key="2">
    <citation type="submission" date="2023-05" db="EMBL/GenBank/DDBJ databases">
        <authorList>
            <consortium name="Lawrence Berkeley National Laboratory"/>
            <person name="Steindorff A."/>
            <person name="Hensen N."/>
            <person name="Bonometti L."/>
            <person name="Westerberg I."/>
            <person name="Brannstrom I.O."/>
            <person name="Guillou S."/>
            <person name="Cros-Aarteil S."/>
            <person name="Calhoun S."/>
            <person name="Haridas S."/>
            <person name="Kuo A."/>
            <person name="Mondo S."/>
            <person name="Pangilinan J."/>
            <person name="Riley R."/>
            <person name="Labutti K."/>
            <person name="Andreopoulos B."/>
            <person name="Lipzen A."/>
            <person name="Chen C."/>
            <person name="Yanf M."/>
            <person name="Daum C."/>
            <person name="Ng V."/>
            <person name="Clum A."/>
            <person name="Ohm R."/>
            <person name="Martin F."/>
            <person name="Silar P."/>
            <person name="Natvig D."/>
            <person name="Lalanne C."/>
            <person name="Gautier V."/>
            <person name="Ament-Velasquez S.L."/>
            <person name="Kruys A."/>
            <person name="Hutchinson M.I."/>
            <person name="Powell A.J."/>
            <person name="Barry K."/>
            <person name="Miller A.N."/>
            <person name="Grigoriev I.V."/>
            <person name="Debuchy R."/>
            <person name="Gladieux P."/>
            <person name="Thoren M.H."/>
            <person name="Johannesson H."/>
        </authorList>
    </citation>
    <scope>NUCLEOTIDE SEQUENCE</scope>
    <source>
        <strain evidence="3">CBS 103.79</strain>
    </source>
</reference>
<dbReference type="Proteomes" id="UP001303889">
    <property type="component" value="Unassembled WGS sequence"/>
</dbReference>
<feature type="transmembrane region" description="Helical" evidence="2">
    <location>
        <begin position="270"/>
        <end position="294"/>
    </location>
</feature>
<feature type="region of interest" description="Disordered" evidence="1">
    <location>
        <begin position="144"/>
        <end position="191"/>
    </location>
</feature>
<evidence type="ECO:0000313" key="4">
    <source>
        <dbReference type="Proteomes" id="UP001303889"/>
    </source>
</evidence>
<keyword evidence="2" id="KW-0472">Membrane</keyword>
<proteinExistence type="predicted"/>
<keyword evidence="2" id="KW-1133">Transmembrane helix</keyword>
<evidence type="ECO:0000256" key="2">
    <source>
        <dbReference type="SAM" id="Phobius"/>
    </source>
</evidence>
<protein>
    <submittedName>
        <fullName evidence="3">Uncharacterized protein</fullName>
    </submittedName>
</protein>
<keyword evidence="2" id="KW-0812">Transmembrane</keyword>
<organism evidence="3 4">
    <name type="scientific">Staphylotrichum tortipilum</name>
    <dbReference type="NCBI Taxonomy" id="2831512"/>
    <lineage>
        <taxon>Eukaryota</taxon>
        <taxon>Fungi</taxon>
        <taxon>Dikarya</taxon>
        <taxon>Ascomycota</taxon>
        <taxon>Pezizomycotina</taxon>
        <taxon>Sordariomycetes</taxon>
        <taxon>Sordariomycetidae</taxon>
        <taxon>Sordariales</taxon>
        <taxon>Chaetomiaceae</taxon>
        <taxon>Staphylotrichum</taxon>
    </lineage>
</organism>
<reference evidence="3" key="1">
    <citation type="journal article" date="2023" name="Mol. Phylogenet. Evol.">
        <title>Genome-scale phylogeny and comparative genomics of the fungal order Sordariales.</title>
        <authorList>
            <person name="Hensen N."/>
            <person name="Bonometti L."/>
            <person name="Westerberg I."/>
            <person name="Brannstrom I.O."/>
            <person name="Guillou S."/>
            <person name="Cros-Aarteil S."/>
            <person name="Calhoun S."/>
            <person name="Haridas S."/>
            <person name="Kuo A."/>
            <person name="Mondo S."/>
            <person name="Pangilinan J."/>
            <person name="Riley R."/>
            <person name="LaButti K."/>
            <person name="Andreopoulos B."/>
            <person name="Lipzen A."/>
            <person name="Chen C."/>
            <person name="Yan M."/>
            <person name="Daum C."/>
            <person name="Ng V."/>
            <person name="Clum A."/>
            <person name="Steindorff A."/>
            <person name="Ohm R.A."/>
            <person name="Martin F."/>
            <person name="Silar P."/>
            <person name="Natvig D.O."/>
            <person name="Lalanne C."/>
            <person name="Gautier V."/>
            <person name="Ament-Velasquez S.L."/>
            <person name="Kruys A."/>
            <person name="Hutchinson M.I."/>
            <person name="Powell A.J."/>
            <person name="Barry K."/>
            <person name="Miller A.N."/>
            <person name="Grigoriev I.V."/>
            <person name="Debuchy R."/>
            <person name="Gladieux P."/>
            <person name="Hiltunen Thoren M."/>
            <person name="Johannesson H."/>
        </authorList>
    </citation>
    <scope>NUCLEOTIDE SEQUENCE</scope>
    <source>
        <strain evidence="3">CBS 103.79</strain>
    </source>
</reference>
<dbReference type="EMBL" id="MU855361">
    <property type="protein sequence ID" value="KAK3905349.1"/>
    <property type="molecule type" value="Genomic_DNA"/>
</dbReference>
<evidence type="ECO:0000313" key="3">
    <source>
        <dbReference type="EMBL" id="KAK3905349.1"/>
    </source>
</evidence>
<sequence>MEQIMNGLGIGHNPKQRIAKLREAMRFASDSDDEEFLDEEAQEALINLLNAKQHAHNKTYHLTLHLLPLLSLPPYLFDLTTRTQPSRHPLLALLSLLCLSITFYLLLRLPPSVTSLPILDSLNNTPAPLSPSEQDSFLSMVLDSDSGSSDGQLDDAGTHHPARRHTSDGRAVKLRHGSTRAKPSLSARARKKERMRERAHRILDDALVDGRVQETHGFFREWRKWLWTGKLGRVEGLLPRGNTAVAAAALVCGIRAWLQGTEWGASGVSPLVMGLVPGAVYAMVLFVKVCMAGVNPGNELFKYMYDLKTA</sequence>
<feature type="transmembrane region" description="Helical" evidence="2">
    <location>
        <begin position="89"/>
        <end position="107"/>
    </location>
</feature>
<evidence type="ECO:0000256" key="1">
    <source>
        <dbReference type="SAM" id="MobiDB-lite"/>
    </source>
</evidence>
<feature type="compositionally biased region" description="Low complexity" evidence="1">
    <location>
        <begin position="144"/>
        <end position="155"/>
    </location>
</feature>
<gene>
    <name evidence="3" type="ORF">C8A05DRAFT_30811</name>
</gene>
<comment type="caution">
    <text evidence="3">The sequence shown here is derived from an EMBL/GenBank/DDBJ whole genome shotgun (WGS) entry which is preliminary data.</text>
</comment>
<name>A0AAN6MR37_9PEZI</name>
<dbReference type="AlphaFoldDB" id="A0AAN6MR37"/>